<keyword evidence="2" id="KW-1185">Reference proteome</keyword>
<protein>
    <submittedName>
        <fullName evidence="1">Uncharacterized protein</fullName>
    </submittedName>
</protein>
<reference evidence="1" key="1">
    <citation type="submission" date="2020-05" db="EMBL/GenBank/DDBJ databases">
        <title>Large-scale comparative analyses of tick genomes elucidate their genetic diversity and vector capacities.</title>
        <authorList>
            <person name="Jia N."/>
            <person name="Wang J."/>
            <person name="Shi W."/>
            <person name="Du L."/>
            <person name="Sun Y."/>
            <person name="Zhan W."/>
            <person name="Jiang J."/>
            <person name="Wang Q."/>
            <person name="Zhang B."/>
            <person name="Ji P."/>
            <person name="Sakyi L.B."/>
            <person name="Cui X."/>
            <person name="Yuan T."/>
            <person name="Jiang B."/>
            <person name="Yang W."/>
            <person name="Lam T.T.-Y."/>
            <person name="Chang Q."/>
            <person name="Ding S."/>
            <person name="Wang X."/>
            <person name="Zhu J."/>
            <person name="Ruan X."/>
            <person name="Zhao L."/>
            <person name="Wei J."/>
            <person name="Que T."/>
            <person name="Du C."/>
            <person name="Cheng J."/>
            <person name="Dai P."/>
            <person name="Han X."/>
            <person name="Huang E."/>
            <person name="Gao Y."/>
            <person name="Liu J."/>
            <person name="Shao H."/>
            <person name="Ye R."/>
            <person name="Li L."/>
            <person name="Wei W."/>
            <person name="Wang X."/>
            <person name="Wang C."/>
            <person name="Yang T."/>
            <person name="Huo Q."/>
            <person name="Li W."/>
            <person name="Guo W."/>
            <person name="Chen H."/>
            <person name="Zhou L."/>
            <person name="Ni X."/>
            <person name="Tian J."/>
            <person name="Zhou Y."/>
            <person name="Sheng Y."/>
            <person name="Liu T."/>
            <person name="Pan Y."/>
            <person name="Xia L."/>
            <person name="Li J."/>
            <person name="Zhao F."/>
            <person name="Cao W."/>
        </authorList>
    </citation>
    <scope>NUCLEOTIDE SEQUENCE</scope>
    <source>
        <strain evidence="1">Dsil-2018</strain>
    </source>
</reference>
<evidence type="ECO:0000313" key="2">
    <source>
        <dbReference type="Proteomes" id="UP000821865"/>
    </source>
</evidence>
<organism evidence="1 2">
    <name type="scientific">Dermacentor silvarum</name>
    <name type="common">Tick</name>
    <dbReference type="NCBI Taxonomy" id="543639"/>
    <lineage>
        <taxon>Eukaryota</taxon>
        <taxon>Metazoa</taxon>
        <taxon>Ecdysozoa</taxon>
        <taxon>Arthropoda</taxon>
        <taxon>Chelicerata</taxon>
        <taxon>Arachnida</taxon>
        <taxon>Acari</taxon>
        <taxon>Parasitiformes</taxon>
        <taxon>Ixodida</taxon>
        <taxon>Ixodoidea</taxon>
        <taxon>Ixodidae</taxon>
        <taxon>Rhipicephalinae</taxon>
        <taxon>Dermacentor</taxon>
    </lineage>
</organism>
<comment type="caution">
    <text evidence="1">The sequence shown here is derived from an EMBL/GenBank/DDBJ whole genome shotgun (WGS) entry which is preliminary data.</text>
</comment>
<proteinExistence type="predicted"/>
<accession>A0ACB8D0E7</accession>
<sequence>MTDKRLGPYQTGELCYKAPTVMKGYYKRPKETAEFFDEEGWCKSGDAGYYDQDGRIYFVQRFKEMIKCMDNQVVPAELEELLLRKHSADIVEWTIFQRLEQSKNELTKINAELHAEMSDCEVAAHYDSALEYDDQAAGFLGPLRHHNLELSNPPTTGTGVRVEPPPIQPTSEMPCGENGPQKQHATSHCGSAFDYSEKRRVLTASGSCFRSTTKGHRAQDCRRKACFIYVLYEQIAGGYT</sequence>
<dbReference type="Proteomes" id="UP000821865">
    <property type="component" value="Chromosome 4"/>
</dbReference>
<gene>
    <name evidence="1" type="ORF">HPB49_022569</name>
</gene>
<name>A0ACB8D0E7_DERSI</name>
<evidence type="ECO:0000313" key="1">
    <source>
        <dbReference type="EMBL" id="KAH7954885.1"/>
    </source>
</evidence>
<dbReference type="EMBL" id="CM023473">
    <property type="protein sequence ID" value="KAH7954885.1"/>
    <property type="molecule type" value="Genomic_DNA"/>
</dbReference>